<name>X1HM04_9ZZZZ</name>
<feature type="transmembrane region" description="Helical" evidence="1">
    <location>
        <begin position="51"/>
        <end position="69"/>
    </location>
</feature>
<accession>X1HM04</accession>
<dbReference type="AlphaFoldDB" id="X1HM04"/>
<keyword evidence="1" id="KW-0812">Transmembrane</keyword>
<feature type="non-terminal residue" evidence="2">
    <location>
        <position position="1"/>
    </location>
</feature>
<proteinExistence type="predicted"/>
<evidence type="ECO:0000256" key="1">
    <source>
        <dbReference type="SAM" id="Phobius"/>
    </source>
</evidence>
<protein>
    <recommendedName>
        <fullName evidence="3">QacE family quaternary ammonium compound efflux SMR transporter</fullName>
    </recommendedName>
</protein>
<keyword evidence="1" id="KW-0472">Membrane</keyword>
<keyword evidence="1" id="KW-1133">Transmembrane helix</keyword>
<dbReference type="EMBL" id="BARU01033706">
    <property type="protein sequence ID" value="GAH70487.1"/>
    <property type="molecule type" value="Genomic_DNA"/>
</dbReference>
<reference evidence="2" key="1">
    <citation type="journal article" date="2014" name="Front. Microbiol.">
        <title>High frequency of phylogenetically diverse reductive dehalogenase-homologous genes in deep subseafloor sedimentary metagenomes.</title>
        <authorList>
            <person name="Kawai M."/>
            <person name="Futagami T."/>
            <person name="Toyoda A."/>
            <person name="Takaki Y."/>
            <person name="Nishi S."/>
            <person name="Hori S."/>
            <person name="Arai W."/>
            <person name="Tsubouchi T."/>
            <person name="Morono Y."/>
            <person name="Uchiyama I."/>
            <person name="Ito T."/>
            <person name="Fujiyama A."/>
            <person name="Inagaki F."/>
            <person name="Takami H."/>
        </authorList>
    </citation>
    <scope>NUCLEOTIDE SEQUENCE</scope>
    <source>
        <strain evidence="2">Expedition CK06-06</strain>
    </source>
</reference>
<evidence type="ECO:0008006" key="3">
    <source>
        <dbReference type="Google" id="ProtNLM"/>
    </source>
</evidence>
<organism evidence="2">
    <name type="scientific">marine sediment metagenome</name>
    <dbReference type="NCBI Taxonomy" id="412755"/>
    <lineage>
        <taxon>unclassified sequences</taxon>
        <taxon>metagenomes</taxon>
        <taxon>ecological metagenomes</taxon>
    </lineage>
</organism>
<gene>
    <name evidence="2" type="ORF">S03H2_52996</name>
</gene>
<evidence type="ECO:0000313" key="2">
    <source>
        <dbReference type="EMBL" id="GAH70487.1"/>
    </source>
</evidence>
<feature type="transmembrane region" description="Helical" evidence="1">
    <location>
        <begin position="24"/>
        <end position="45"/>
    </location>
</feature>
<sequence length="72" mass="7845">LSGLIFLALYIIVLTTYYYQQKDVIGGMAIAGVSVFVIGLFFWLAGVLNNAVFGIILGVMVVGFIALWVENK</sequence>
<comment type="caution">
    <text evidence="2">The sequence shown here is derived from an EMBL/GenBank/DDBJ whole genome shotgun (WGS) entry which is preliminary data.</text>
</comment>